<dbReference type="AlphaFoldDB" id="A0A0F8YPS0"/>
<dbReference type="EMBL" id="LAZR01052259">
    <property type="protein sequence ID" value="KKK83357.1"/>
    <property type="molecule type" value="Genomic_DNA"/>
</dbReference>
<sequence>MDLIDEVKMVERMADEKLVRQKEREELQRKLFKLTNVPEDRRFGLEKLGMIQEILEDVDKLVEKYKGPGCAMG</sequence>
<organism evidence="1">
    <name type="scientific">marine sediment metagenome</name>
    <dbReference type="NCBI Taxonomy" id="412755"/>
    <lineage>
        <taxon>unclassified sequences</taxon>
        <taxon>metagenomes</taxon>
        <taxon>ecological metagenomes</taxon>
    </lineage>
</organism>
<accession>A0A0F8YPS0</accession>
<comment type="caution">
    <text evidence="1">The sequence shown here is derived from an EMBL/GenBank/DDBJ whole genome shotgun (WGS) entry which is preliminary data.</text>
</comment>
<proteinExistence type="predicted"/>
<protein>
    <submittedName>
        <fullName evidence="1">Uncharacterized protein</fullName>
    </submittedName>
</protein>
<gene>
    <name evidence="1" type="ORF">LCGC14_2794200</name>
</gene>
<evidence type="ECO:0000313" key="1">
    <source>
        <dbReference type="EMBL" id="KKK83357.1"/>
    </source>
</evidence>
<name>A0A0F8YPS0_9ZZZZ</name>
<reference evidence="1" key="1">
    <citation type="journal article" date="2015" name="Nature">
        <title>Complex archaea that bridge the gap between prokaryotes and eukaryotes.</title>
        <authorList>
            <person name="Spang A."/>
            <person name="Saw J.H."/>
            <person name="Jorgensen S.L."/>
            <person name="Zaremba-Niedzwiedzka K."/>
            <person name="Martijn J."/>
            <person name="Lind A.E."/>
            <person name="van Eijk R."/>
            <person name="Schleper C."/>
            <person name="Guy L."/>
            <person name="Ettema T.J."/>
        </authorList>
    </citation>
    <scope>NUCLEOTIDE SEQUENCE</scope>
</reference>